<sequence length="115" mass="12793">MTKKATPSEATSRLREAILETAGDMRRLGIMDEASHAKITLRQLDKDRAPAPAPFTGEEIRDLREKARLSQAVFARYLNLTVGYVSQLERGAKRPSGSALVLLDLIRRKGIEAIF</sequence>
<feature type="domain" description="HTH cro/C1-type" evidence="4">
    <location>
        <begin position="60"/>
        <end position="103"/>
    </location>
</feature>
<keyword evidence="3" id="KW-0804">Transcription</keyword>
<proteinExistence type="predicted"/>
<dbReference type="GO" id="GO:0003677">
    <property type="term" value="F:DNA binding"/>
    <property type="evidence" value="ECO:0007669"/>
    <property type="project" value="UniProtKB-KW"/>
</dbReference>
<dbReference type="SUPFAM" id="SSF47413">
    <property type="entry name" value="lambda repressor-like DNA-binding domains"/>
    <property type="match status" value="1"/>
</dbReference>
<reference evidence="5 6" key="1">
    <citation type="submission" date="2019-07" db="EMBL/GenBank/DDBJ databases">
        <title>Ln-dependent methylotrophs.</title>
        <authorList>
            <person name="Tani A."/>
        </authorList>
    </citation>
    <scope>NUCLEOTIDE SEQUENCE [LARGE SCALE GENOMIC DNA]</scope>
    <source>
        <strain evidence="5 6">SM89A</strain>
    </source>
</reference>
<keyword evidence="1" id="KW-0805">Transcription regulation</keyword>
<dbReference type="InterPro" id="IPR001387">
    <property type="entry name" value="Cro/C1-type_HTH"/>
</dbReference>
<name>A0A549SL40_METSR</name>
<comment type="caution">
    <text evidence="5">The sequence shown here is derived from an EMBL/GenBank/DDBJ whole genome shotgun (WGS) entry which is preliminary data.</text>
</comment>
<dbReference type="PANTHER" id="PTHR36511">
    <property type="entry name" value="MERR FAMILY BACTERIAL REGULATORY PROTEIN"/>
    <property type="match status" value="1"/>
</dbReference>
<dbReference type="SMART" id="SM00530">
    <property type="entry name" value="HTH_XRE"/>
    <property type="match status" value="1"/>
</dbReference>
<accession>A0A549SL40</accession>
<organism evidence="5 6">
    <name type="scientific">Methylosinus sporium</name>
    <dbReference type="NCBI Taxonomy" id="428"/>
    <lineage>
        <taxon>Bacteria</taxon>
        <taxon>Pseudomonadati</taxon>
        <taxon>Pseudomonadota</taxon>
        <taxon>Alphaproteobacteria</taxon>
        <taxon>Hyphomicrobiales</taxon>
        <taxon>Methylocystaceae</taxon>
        <taxon>Methylosinus</taxon>
    </lineage>
</organism>
<evidence type="ECO:0000256" key="1">
    <source>
        <dbReference type="ARBA" id="ARBA00023015"/>
    </source>
</evidence>
<dbReference type="RefSeq" id="WP_142864048.1">
    <property type="nucleotide sequence ID" value="NZ_VJMF01000073.1"/>
</dbReference>
<dbReference type="Pfam" id="PF01381">
    <property type="entry name" value="HTH_3"/>
    <property type="match status" value="1"/>
</dbReference>
<keyword evidence="2" id="KW-0238">DNA-binding</keyword>
<dbReference type="Proteomes" id="UP000316781">
    <property type="component" value="Unassembled WGS sequence"/>
</dbReference>
<dbReference type="InterPro" id="IPR052359">
    <property type="entry name" value="HTH-type_reg/antitoxin"/>
</dbReference>
<dbReference type="PROSITE" id="PS50943">
    <property type="entry name" value="HTH_CROC1"/>
    <property type="match status" value="1"/>
</dbReference>
<gene>
    <name evidence="5" type="ORF">FM996_17315</name>
</gene>
<dbReference type="Gene3D" id="1.10.260.40">
    <property type="entry name" value="lambda repressor-like DNA-binding domains"/>
    <property type="match status" value="1"/>
</dbReference>
<protein>
    <submittedName>
        <fullName evidence="5">Helix-turn-helix domain-containing protein</fullName>
    </submittedName>
</protein>
<dbReference type="CDD" id="cd00093">
    <property type="entry name" value="HTH_XRE"/>
    <property type="match status" value="1"/>
</dbReference>
<evidence type="ECO:0000259" key="4">
    <source>
        <dbReference type="PROSITE" id="PS50943"/>
    </source>
</evidence>
<dbReference type="InterPro" id="IPR010982">
    <property type="entry name" value="Lambda_DNA-bd_dom_sf"/>
</dbReference>
<evidence type="ECO:0000313" key="6">
    <source>
        <dbReference type="Proteomes" id="UP000316781"/>
    </source>
</evidence>
<evidence type="ECO:0000256" key="3">
    <source>
        <dbReference type="ARBA" id="ARBA00023163"/>
    </source>
</evidence>
<dbReference type="AlphaFoldDB" id="A0A549SL40"/>
<dbReference type="EMBL" id="VJMF01000073">
    <property type="protein sequence ID" value="TRL30331.1"/>
    <property type="molecule type" value="Genomic_DNA"/>
</dbReference>
<dbReference type="PANTHER" id="PTHR36511:SF4">
    <property type="entry name" value="ANTITOXIN MQSA"/>
    <property type="match status" value="1"/>
</dbReference>
<evidence type="ECO:0000256" key="2">
    <source>
        <dbReference type="ARBA" id="ARBA00023125"/>
    </source>
</evidence>
<evidence type="ECO:0000313" key="5">
    <source>
        <dbReference type="EMBL" id="TRL30331.1"/>
    </source>
</evidence>